<dbReference type="InParanoid" id="Q0F1H8"/>
<evidence type="ECO:0000256" key="3">
    <source>
        <dbReference type="ARBA" id="ARBA00023125"/>
    </source>
</evidence>
<dbReference type="PROSITE" id="PS50931">
    <property type="entry name" value="HTH_LYSR"/>
    <property type="match status" value="1"/>
</dbReference>
<dbReference type="eggNOG" id="COG0583">
    <property type="taxonomic scope" value="Bacteria"/>
</dbReference>
<accession>Q0F1H8</accession>
<dbReference type="SUPFAM" id="SSF53850">
    <property type="entry name" value="Periplasmic binding protein-like II"/>
    <property type="match status" value="1"/>
</dbReference>
<dbReference type="RefSeq" id="WP_009849676.1">
    <property type="nucleotide sequence ID" value="NZ_DS022294.1"/>
</dbReference>
<dbReference type="EMBL" id="AATS01000003">
    <property type="protein sequence ID" value="EAU55213.1"/>
    <property type="molecule type" value="Genomic_DNA"/>
</dbReference>
<dbReference type="SUPFAM" id="SSF46785">
    <property type="entry name" value="Winged helix' DNA-binding domain"/>
    <property type="match status" value="1"/>
</dbReference>
<dbReference type="HOGENOM" id="CLU_039613_37_0_0"/>
<dbReference type="AlphaFoldDB" id="Q0F1H8"/>
<dbReference type="OrthoDB" id="5291872at2"/>
<dbReference type="InterPro" id="IPR036390">
    <property type="entry name" value="WH_DNA-bd_sf"/>
</dbReference>
<dbReference type="NCBIfam" id="NF008352">
    <property type="entry name" value="PRK11139.1"/>
    <property type="match status" value="1"/>
</dbReference>
<comment type="caution">
    <text evidence="6">The sequence shown here is derived from an EMBL/GenBank/DDBJ whole genome shotgun (WGS) entry which is preliminary data.</text>
</comment>
<evidence type="ECO:0000259" key="5">
    <source>
        <dbReference type="PROSITE" id="PS50931"/>
    </source>
</evidence>
<keyword evidence="7" id="KW-1185">Reference proteome</keyword>
<feature type="domain" description="HTH lysR-type" evidence="5">
    <location>
        <begin position="8"/>
        <end position="65"/>
    </location>
</feature>
<evidence type="ECO:0000313" key="6">
    <source>
        <dbReference type="EMBL" id="EAU55213.1"/>
    </source>
</evidence>
<dbReference type="Gene3D" id="3.40.190.10">
    <property type="entry name" value="Periplasmic binding protein-like II"/>
    <property type="match status" value="2"/>
</dbReference>
<dbReference type="Pfam" id="PF03466">
    <property type="entry name" value="LysR_substrate"/>
    <property type="match status" value="1"/>
</dbReference>
<dbReference type="GO" id="GO:0043565">
    <property type="term" value="F:sequence-specific DNA binding"/>
    <property type="evidence" value="ECO:0007669"/>
    <property type="project" value="TreeGrafter"/>
</dbReference>
<reference evidence="6 7" key="1">
    <citation type="submission" date="2006-09" db="EMBL/GenBank/DDBJ databases">
        <authorList>
            <person name="Emerson D."/>
            <person name="Ferriera S."/>
            <person name="Johnson J."/>
            <person name="Kravitz S."/>
            <person name="Halpern A."/>
            <person name="Remington K."/>
            <person name="Beeson K."/>
            <person name="Tran B."/>
            <person name="Rogers Y.-H."/>
            <person name="Friedman R."/>
            <person name="Venter J.C."/>
        </authorList>
    </citation>
    <scope>NUCLEOTIDE SEQUENCE [LARGE SCALE GENOMIC DNA]</scope>
    <source>
        <strain evidence="6 7">PV-1</strain>
    </source>
</reference>
<sequence>MSDRVRMPSLNALRAFEAAGRHLNLRAAAEELFVTPSALSHQIRGLEEQLGVKLFVRQRHGLELTQSGKQLLPELTAGFSRLVEAVAALRPIHHPGILTVSMLSTFAMRWFIPRLHRFQQAFPHIEVRISTSIELVDFEQEGVDCAIRSGQGDWPHTASLRLLDEQFAPVCSPSLITAERPLARPADLAEYTLLHSNQRPDDWRIWLSAEGLPELVGAQQLHFETRNFAIAAAVRGLGVAIVDPLLVQEELKDGRLIQPFTHAVPTRSAYYLVWSERRKDTPELAAFRQWLVEEAAV</sequence>
<dbReference type="FunFam" id="1.10.10.10:FF:000038">
    <property type="entry name" value="Glycine cleavage system transcriptional activator"/>
    <property type="match status" value="1"/>
</dbReference>
<dbReference type="Proteomes" id="UP000005297">
    <property type="component" value="Unassembled WGS sequence"/>
</dbReference>
<dbReference type="FunCoup" id="Q0F1H8">
    <property type="interactions" value="17"/>
</dbReference>
<evidence type="ECO:0000256" key="4">
    <source>
        <dbReference type="ARBA" id="ARBA00023163"/>
    </source>
</evidence>
<gene>
    <name evidence="6" type="ORF">SPV1_10791</name>
</gene>
<dbReference type="STRING" id="314344.AL013_07625"/>
<dbReference type="InterPro" id="IPR005119">
    <property type="entry name" value="LysR_subst-bd"/>
</dbReference>
<dbReference type="FunFam" id="3.40.190.10:FF:000017">
    <property type="entry name" value="Glycine cleavage system transcriptional activator"/>
    <property type="match status" value="1"/>
</dbReference>
<dbReference type="GO" id="GO:0006351">
    <property type="term" value="P:DNA-templated transcription"/>
    <property type="evidence" value="ECO:0007669"/>
    <property type="project" value="TreeGrafter"/>
</dbReference>
<dbReference type="Gene3D" id="1.10.10.10">
    <property type="entry name" value="Winged helix-like DNA-binding domain superfamily/Winged helix DNA-binding domain"/>
    <property type="match status" value="1"/>
</dbReference>
<dbReference type="PRINTS" id="PR00039">
    <property type="entry name" value="HTHLYSR"/>
</dbReference>
<keyword evidence="4" id="KW-0804">Transcription</keyword>
<dbReference type="CDD" id="cd08432">
    <property type="entry name" value="PBP2_GcdR_TrpI_HvrB_AmpR_like"/>
    <property type="match status" value="1"/>
</dbReference>
<evidence type="ECO:0000313" key="7">
    <source>
        <dbReference type="Proteomes" id="UP000005297"/>
    </source>
</evidence>
<evidence type="ECO:0000256" key="2">
    <source>
        <dbReference type="ARBA" id="ARBA00023015"/>
    </source>
</evidence>
<dbReference type="PANTHER" id="PTHR30537:SF74">
    <property type="entry name" value="HTH-TYPE TRANSCRIPTIONAL REGULATOR TRPI"/>
    <property type="match status" value="1"/>
</dbReference>
<name>Q0F1H8_9PROT</name>
<dbReference type="InterPro" id="IPR058163">
    <property type="entry name" value="LysR-type_TF_proteobact-type"/>
</dbReference>
<proteinExistence type="inferred from homology"/>
<keyword evidence="2" id="KW-0805">Transcription regulation</keyword>
<dbReference type="InterPro" id="IPR000847">
    <property type="entry name" value="LysR_HTH_N"/>
</dbReference>
<dbReference type="Pfam" id="PF00126">
    <property type="entry name" value="HTH_1"/>
    <property type="match status" value="1"/>
</dbReference>
<organism evidence="6 7">
    <name type="scientific">Mariprofundus ferrooxydans PV-1</name>
    <dbReference type="NCBI Taxonomy" id="314345"/>
    <lineage>
        <taxon>Bacteria</taxon>
        <taxon>Pseudomonadati</taxon>
        <taxon>Pseudomonadota</taxon>
        <taxon>Candidatius Mariprofundia</taxon>
        <taxon>Mariprofundales</taxon>
        <taxon>Mariprofundaceae</taxon>
        <taxon>Mariprofundus</taxon>
    </lineage>
</organism>
<keyword evidence="3" id="KW-0238">DNA-binding</keyword>
<dbReference type="InterPro" id="IPR036388">
    <property type="entry name" value="WH-like_DNA-bd_sf"/>
</dbReference>
<evidence type="ECO:0000256" key="1">
    <source>
        <dbReference type="ARBA" id="ARBA00009437"/>
    </source>
</evidence>
<dbReference type="GO" id="GO:0003700">
    <property type="term" value="F:DNA-binding transcription factor activity"/>
    <property type="evidence" value="ECO:0007669"/>
    <property type="project" value="InterPro"/>
</dbReference>
<dbReference type="PANTHER" id="PTHR30537">
    <property type="entry name" value="HTH-TYPE TRANSCRIPTIONAL REGULATOR"/>
    <property type="match status" value="1"/>
</dbReference>
<comment type="similarity">
    <text evidence="1">Belongs to the LysR transcriptional regulatory family.</text>
</comment>
<protein>
    <submittedName>
        <fullName evidence="6">Transcriptional regulatory protein</fullName>
    </submittedName>
</protein>